<dbReference type="AlphaFoldDB" id="A0A8J6D355"/>
<evidence type="ECO:0000313" key="3">
    <source>
        <dbReference type="Proteomes" id="UP000701853"/>
    </source>
</evidence>
<dbReference type="GO" id="GO:0071014">
    <property type="term" value="C:post-mRNA release spliceosomal complex"/>
    <property type="evidence" value="ECO:0007669"/>
    <property type="project" value="TreeGrafter"/>
</dbReference>
<reference evidence="2 3" key="1">
    <citation type="journal article" date="2021" name="bioRxiv">
        <title>The Gossypium anomalum genome as a resource for cotton improvement and evolutionary analysis of hybrid incompatibility.</title>
        <authorList>
            <person name="Grover C.E."/>
            <person name="Yuan D."/>
            <person name="Arick M.A."/>
            <person name="Miller E.R."/>
            <person name="Hu G."/>
            <person name="Peterson D.G."/>
            <person name="Wendel J.F."/>
            <person name="Udall J.A."/>
        </authorList>
    </citation>
    <scope>NUCLEOTIDE SEQUENCE [LARGE SCALE GENOMIC DNA]</scope>
    <source>
        <strain evidence="2">JFW-Udall</strain>
        <tissue evidence="2">Leaf</tissue>
    </source>
</reference>
<dbReference type="PANTHER" id="PTHR31551">
    <property type="entry name" value="PRE-MRNA-SPLICING FACTOR CWF18"/>
    <property type="match status" value="1"/>
</dbReference>
<comment type="caution">
    <text evidence="2">The sequence shown here is derived from an EMBL/GenBank/DDBJ whole genome shotgun (WGS) entry which is preliminary data.</text>
</comment>
<organism evidence="2 3">
    <name type="scientific">Gossypium anomalum</name>
    <dbReference type="NCBI Taxonomy" id="47600"/>
    <lineage>
        <taxon>Eukaryota</taxon>
        <taxon>Viridiplantae</taxon>
        <taxon>Streptophyta</taxon>
        <taxon>Embryophyta</taxon>
        <taxon>Tracheophyta</taxon>
        <taxon>Spermatophyta</taxon>
        <taxon>Magnoliopsida</taxon>
        <taxon>eudicotyledons</taxon>
        <taxon>Gunneridae</taxon>
        <taxon>Pentapetalae</taxon>
        <taxon>rosids</taxon>
        <taxon>malvids</taxon>
        <taxon>Malvales</taxon>
        <taxon>Malvaceae</taxon>
        <taxon>Malvoideae</taxon>
        <taxon>Gossypium</taxon>
    </lineage>
</organism>
<evidence type="ECO:0008006" key="4">
    <source>
        <dbReference type="Google" id="ProtNLM"/>
    </source>
</evidence>
<sequence>MATEEESIEQAAASRRERLKALKAAQELLNAPDEDSSQAAENQTDDTNEENNPSMKFRNYVPHDKQLQEGKVAPPVLPKFEDPVAAEPPASEEKEDPFVNIAPKKPNWDLRRDVQKKLDKLERRTQKAIFKLMGKQIKLFLLHILADTYVGHIWHRYGDMSFQVQVKSYKKLNTSVSDAYLCPPLTPKSK</sequence>
<evidence type="ECO:0000256" key="1">
    <source>
        <dbReference type="SAM" id="MobiDB-lite"/>
    </source>
</evidence>
<dbReference type="OrthoDB" id="10261348at2759"/>
<evidence type="ECO:0000313" key="2">
    <source>
        <dbReference type="EMBL" id="KAG8493296.1"/>
    </source>
</evidence>
<proteinExistence type="predicted"/>
<dbReference type="Proteomes" id="UP000701853">
    <property type="component" value="Chromosome 5"/>
</dbReference>
<dbReference type="Pfam" id="PF08315">
    <property type="entry name" value="cwf18"/>
    <property type="match status" value="1"/>
</dbReference>
<gene>
    <name evidence="2" type="ORF">CXB51_010838</name>
</gene>
<keyword evidence="3" id="KW-1185">Reference proteome</keyword>
<dbReference type="EMBL" id="JAHUZN010000005">
    <property type="protein sequence ID" value="KAG8493296.1"/>
    <property type="molecule type" value="Genomic_DNA"/>
</dbReference>
<dbReference type="InterPro" id="IPR013169">
    <property type="entry name" value="mRNA_splic_Cwf18-like"/>
</dbReference>
<accession>A0A8J6D355</accession>
<name>A0A8J6D355_9ROSI</name>
<dbReference type="GO" id="GO:0005684">
    <property type="term" value="C:U2-type spliceosomal complex"/>
    <property type="evidence" value="ECO:0007669"/>
    <property type="project" value="TreeGrafter"/>
</dbReference>
<dbReference type="PANTHER" id="PTHR31551:SF1">
    <property type="entry name" value="COILED-COIL DOMAIN-CONTAINING PROTEIN 12"/>
    <property type="match status" value="1"/>
</dbReference>
<feature type="region of interest" description="Disordered" evidence="1">
    <location>
        <begin position="23"/>
        <end position="102"/>
    </location>
</feature>
<protein>
    <recommendedName>
        <fullName evidence="4">Coiled-coil domain-containing protein 12</fullName>
    </recommendedName>
</protein>